<dbReference type="GeneTree" id="ENSGT00940000155494"/>
<dbReference type="PROSITE" id="PS51491">
    <property type="entry name" value="TAU_MAP_2"/>
    <property type="match status" value="5"/>
</dbReference>
<dbReference type="GO" id="GO:0005874">
    <property type="term" value="C:microtubule"/>
    <property type="evidence" value="ECO:0007669"/>
    <property type="project" value="UniProtKB-KW"/>
</dbReference>
<proteinExistence type="predicted"/>
<name>A0A8C9SBJ2_SCLFO</name>
<reference evidence="9 10" key="1">
    <citation type="submission" date="2019-04" db="EMBL/GenBank/DDBJ databases">
        <authorList>
            <consortium name="Wellcome Sanger Institute Data Sharing"/>
        </authorList>
    </citation>
    <scope>NUCLEOTIDE SEQUENCE [LARGE SCALE GENOMIC DNA]</scope>
</reference>
<sequence>MDQHQDFHAQNGSRDGVQAPTQQEIQKNGVQATHAGPGDGPAKDGGTELAAASSAGVAAQAKDKPGTEKDATKKGDGKMVKASEGGRPQAAGNKTPGKTPVPGTQTDSPRTSQSRSGHSSPGTPKSPASRAQAPGQPQTKEVKKVAVVRTPPKSPGSLKNNSPATLVPMPDLKNIKSKIGSTDNIKHQPGGGRVQIVDKKMDLTNVQSKCGSKDNIKHVPGGGNVQILNKKIDLTNVQSKCGSKDNIKHAPGGGNIKIVHKKIDLSNVQSKCGSKDNIHHKPGGGNVEIKSEKLDFKAQSKVGSLHNIGHIAGGGQRKIESHKLLFREQARARTDHGAEIVYKSPGASAEGSPPCLSHVSSAGSVNMAEPPQLSTLADQVSASLAKQGL</sequence>
<dbReference type="GeneID" id="108941580"/>
<dbReference type="Pfam" id="PF00418">
    <property type="entry name" value="Tubulin-binding"/>
    <property type="match status" value="5"/>
</dbReference>
<gene>
    <name evidence="9" type="primary">maptb</name>
</gene>
<evidence type="ECO:0000313" key="10">
    <source>
        <dbReference type="Proteomes" id="UP000694397"/>
    </source>
</evidence>
<evidence type="ECO:0000256" key="2">
    <source>
        <dbReference type="ARBA" id="ARBA00022490"/>
    </source>
</evidence>
<keyword evidence="10" id="KW-1185">Reference proteome</keyword>
<dbReference type="PROSITE" id="PS00229">
    <property type="entry name" value="TAU_MAP_1"/>
    <property type="match status" value="3"/>
</dbReference>
<feature type="compositionally biased region" description="Low complexity" evidence="8">
    <location>
        <begin position="50"/>
        <end position="60"/>
    </location>
</feature>
<evidence type="ECO:0000256" key="6">
    <source>
        <dbReference type="ARBA" id="ARBA00023212"/>
    </source>
</evidence>
<dbReference type="Ensembl" id="ENSSFOT00015033020.2">
    <property type="protein sequence ID" value="ENSSFOP00015032656.2"/>
    <property type="gene ID" value="ENSSFOG00015020878.2"/>
</dbReference>
<keyword evidence="6 7" id="KW-0206">Cytoskeleton</keyword>
<keyword evidence="4 7" id="KW-0493">Microtubule</keyword>
<dbReference type="GO" id="GO:0008017">
    <property type="term" value="F:microtubule binding"/>
    <property type="evidence" value="ECO:0007669"/>
    <property type="project" value="InterPro"/>
</dbReference>
<keyword evidence="3" id="KW-0597">Phosphoprotein</keyword>
<dbReference type="InterPro" id="IPR001084">
    <property type="entry name" value="MAP_tubulin-bd_rpt"/>
</dbReference>
<protein>
    <recommendedName>
        <fullName evidence="7">Microtubule-associated protein</fullName>
    </recommendedName>
</protein>
<comment type="subcellular location">
    <subcellularLocation>
        <location evidence="1 7">Cytoplasm</location>
        <location evidence="1 7">Cytoskeleton</location>
    </subcellularLocation>
</comment>
<reference evidence="9" key="2">
    <citation type="submission" date="2025-08" db="UniProtKB">
        <authorList>
            <consortium name="Ensembl"/>
        </authorList>
    </citation>
    <scope>IDENTIFICATION</scope>
</reference>
<evidence type="ECO:0000256" key="4">
    <source>
        <dbReference type="ARBA" id="ARBA00022701"/>
    </source>
</evidence>
<dbReference type="GO" id="GO:0043005">
    <property type="term" value="C:neuron projection"/>
    <property type="evidence" value="ECO:0007669"/>
    <property type="project" value="TreeGrafter"/>
</dbReference>
<dbReference type="PANTHER" id="PTHR11501">
    <property type="entry name" value="MICROTUBULE-ASSOCIATED PROTEIN"/>
    <property type="match status" value="1"/>
</dbReference>
<dbReference type="GO" id="GO:0000226">
    <property type="term" value="P:microtubule cytoskeleton organization"/>
    <property type="evidence" value="ECO:0007669"/>
    <property type="project" value="TreeGrafter"/>
</dbReference>
<feature type="region of interest" description="Disordered" evidence="8">
    <location>
        <begin position="345"/>
        <end position="368"/>
    </location>
</feature>
<dbReference type="Proteomes" id="UP000694397">
    <property type="component" value="Chromosome 8"/>
</dbReference>
<dbReference type="InterPro" id="IPR027324">
    <property type="entry name" value="MAP2/MAP4/Tau"/>
</dbReference>
<reference evidence="9" key="3">
    <citation type="submission" date="2025-09" db="UniProtKB">
        <authorList>
            <consortium name="Ensembl"/>
        </authorList>
    </citation>
    <scope>IDENTIFICATION</scope>
</reference>
<organism evidence="9 10">
    <name type="scientific">Scleropages formosus</name>
    <name type="common">Asian bonytongue</name>
    <name type="synonym">Osteoglossum formosum</name>
    <dbReference type="NCBI Taxonomy" id="113540"/>
    <lineage>
        <taxon>Eukaryota</taxon>
        <taxon>Metazoa</taxon>
        <taxon>Chordata</taxon>
        <taxon>Craniata</taxon>
        <taxon>Vertebrata</taxon>
        <taxon>Euteleostomi</taxon>
        <taxon>Actinopterygii</taxon>
        <taxon>Neopterygii</taxon>
        <taxon>Teleostei</taxon>
        <taxon>Osteoglossocephala</taxon>
        <taxon>Osteoglossomorpha</taxon>
        <taxon>Osteoglossiformes</taxon>
        <taxon>Osteoglossidae</taxon>
        <taxon>Scleropages</taxon>
    </lineage>
</organism>
<feature type="region of interest" description="Disordered" evidence="8">
    <location>
        <begin position="1"/>
        <end position="169"/>
    </location>
</feature>
<evidence type="ECO:0000313" key="9">
    <source>
        <dbReference type="Ensembl" id="ENSSFOP00015032656.2"/>
    </source>
</evidence>
<evidence type="ECO:0000256" key="5">
    <source>
        <dbReference type="ARBA" id="ARBA00022737"/>
    </source>
</evidence>
<feature type="compositionally biased region" description="Polar residues" evidence="8">
    <location>
        <begin position="102"/>
        <end position="123"/>
    </location>
</feature>
<evidence type="ECO:0000256" key="7">
    <source>
        <dbReference type="RuleBase" id="RU000686"/>
    </source>
</evidence>
<feature type="compositionally biased region" description="Polar residues" evidence="8">
    <location>
        <begin position="8"/>
        <end position="31"/>
    </location>
</feature>
<dbReference type="AlphaFoldDB" id="A0A8C9SBJ2"/>
<evidence type="ECO:0000256" key="3">
    <source>
        <dbReference type="ARBA" id="ARBA00022553"/>
    </source>
</evidence>
<evidence type="ECO:0000256" key="8">
    <source>
        <dbReference type="SAM" id="MobiDB-lite"/>
    </source>
</evidence>
<dbReference type="GO" id="GO:0031175">
    <property type="term" value="P:neuron projection development"/>
    <property type="evidence" value="ECO:0007669"/>
    <property type="project" value="TreeGrafter"/>
</dbReference>
<keyword evidence="2 7" id="KW-0963">Cytoplasm</keyword>
<dbReference type="RefSeq" id="XP_029109679.1">
    <property type="nucleotide sequence ID" value="XM_029253846.1"/>
</dbReference>
<dbReference type="OrthoDB" id="9378527at2759"/>
<feature type="compositionally biased region" description="Basic and acidic residues" evidence="8">
    <location>
        <begin position="61"/>
        <end position="81"/>
    </location>
</feature>
<dbReference type="PANTHER" id="PTHR11501:SF14">
    <property type="entry name" value="MICROTUBULE-ASSOCIATED PROTEIN TAU"/>
    <property type="match status" value="1"/>
</dbReference>
<accession>A0A8C9SBJ2</accession>
<evidence type="ECO:0000256" key="1">
    <source>
        <dbReference type="ARBA" id="ARBA00004245"/>
    </source>
</evidence>
<keyword evidence="5" id="KW-0677">Repeat</keyword>